<protein>
    <submittedName>
        <fullName evidence="8">Flagellar biosynthetic protein FliO</fullName>
    </submittedName>
</protein>
<sequence length="187" mass="20763">MKYTMIVFIMLCSLVTFQSAVFAADSQSAGDSSIYDTIHNGKETPKSPAAQPAASGTPSLFPLFVKFIVSFILVIGLLFVLLRFLSKRSSMMQTNGPILPLGGQVLGNNRSLQVVLIGQTIYIFGVGESITLLRTISQGEEFQQILKSFENQEEMPSTKEIINDSKKMWNNVFGKHLQKIRQEHGEE</sequence>
<comment type="caution">
    <text evidence="8">The sequence shown here is derived from an EMBL/GenBank/DDBJ whole genome shotgun (WGS) entry which is preliminary data.</text>
</comment>
<evidence type="ECO:0000256" key="4">
    <source>
        <dbReference type="ARBA" id="ARBA00022989"/>
    </source>
</evidence>
<dbReference type="EMBL" id="JARMQG010000205">
    <property type="protein sequence ID" value="MED3563668.1"/>
    <property type="molecule type" value="Genomic_DNA"/>
</dbReference>
<evidence type="ECO:0000256" key="2">
    <source>
        <dbReference type="ARBA" id="ARBA00022475"/>
    </source>
</evidence>
<dbReference type="Proteomes" id="UP001330749">
    <property type="component" value="Unassembled WGS sequence"/>
</dbReference>
<comment type="subcellular location">
    <subcellularLocation>
        <location evidence="1">Cell membrane</location>
    </subcellularLocation>
</comment>
<evidence type="ECO:0000256" key="3">
    <source>
        <dbReference type="ARBA" id="ARBA00022692"/>
    </source>
</evidence>
<keyword evidence="8" id="KW-0969">Cilium</keyword>
<dbReference type="Pfam" id="PF04347">
    <property type="entry name" value="FliO"/>
    <property type="match status" value="1"/>
</dbReference>
<feature type="transmembrane region" description="Helical" evidence="6">
    <location>
        <begin position="63"/>
        <end position="85"/>
    </location>
</feature>
<keyword evidence="5 6" id="KW-0472">Membrane</keyword>
<accession>A0ABU6NBS3</accession>
<evidence type="ECO:0000256" key="5">
    <source>
        <dbReference type="ARBA" id="ARBA00023136"/>
    </source>
</evidence>
<evidence type="ECO:0000313" key="8">
    <source>
        <dbReference type="EMBL" id="MED3563668.1"/>
    </source>
</evidence>
<evidence type="ECO:0000256" key="7">
    <source>
        <dbReference type="SAM" id="SignalP"/>
    </source>
</evidence>
<keyword evidence="3 6" id="KW-0812">Transmembrane</keyword>
<keyword evidence="8" id="KW-0282">Flagellum</keyword>
<keyword evidence="4 6" id="KW-1133">Transmembrane helix</keyword>
<keyword evidence="7" id="KW-0732">Signal</keyword>
<keyword evidence="8" id="KW-0966">Cell projection</keyword>
<feature type="signal peptide" evidence="7">
    <location>
        <begin position="1"/>
        <end position="23"/>
    </location>
</feature>
<evidence type="ECO:0000313" key="9">
    <source>
        <dbReference type="Proteomes" id="UP001330749"/>
    </source>
</evidence>
<name>A0ABU6NBS3_9BACI</name>
<proteinExistence type="predicted"/>
<evidence type="ECO:0000256" key="1">
    <source>
        <dbReference type="ARBA" id="ARBA00004236"/>
    </source>
</evidence>
<keyword evidence="9" id="KW-1185">Reference proteome</keyword>
<dbReference type="RefSeq" id="WP_327968727.1">
    <property type="nucleotide sequence ID" value="NZ_JARMQG010000205.1"/>
</dbReference>
<keyword evidence="2" id="KW-1003">Cell membrane</keyword>
<evidence type="ECO:0000256" key="6">
    <source>
        <dbReference type="SAM" id="Phobius"/>
    </source>
</evidence>
<reference evidence="8 9" key="1">
    <citation type="submission" date="2023-03" db="EMBL/GenBank/DDBJ databases">
        <title>Bacillus Genome Sequencing.</title>
        <authorList>
            <person name="Dunlap C."/>
        </authorList>
    </citation>
    <scope>NUCLEOTIDE SEQUENCE [LARGE SCALE GENOMIC DNA]</scope>
    <source>
        <strain evidence="8 9">B-14544</strain>
    </source>
</reference>
<gene>
    <name evidence="8" type="ORF">P4447_14675</name>
</gene>
<feature type="chain" id="PRO_5046201236" evidence="7">
    <location>
        <begin position="24"/>
        <end position="187"/>
    </location>
</feature>
<dbReference type="InterPro" id="IPR022781">
    <property type="entry name" value="Flagellar_biosynth_FliO"/>
</dbReference>
<organism evidence="8 9">
    <name type="scientific">Bacillus xiapuensis</name>
    <dbReference type="NCBI Taxonomy" id="2014075"/>
    <lineage>
        <taxon>Bacteria</taxon>
        <taxon>Bacillati</taxon>
        <taxon>Bacillota</taxon>
        <taxon>Bacilli</taxon>
        <taxon>Bacillales</taxon>
        <taxon>Bacillaceae</taxon>
        <taxon>Bacillus</taxon>
    </lineage>
</organism>